<evidence type="ECO:0000313" key="2">
    <source>
        <dbReference type="EMBL" id="QSV12753.1"/>
    </source>
</evidence>
<organism evidence="2">
    <name type="scientific">Phaeophyceae sp</name>
    <dbReference type="NCBI Taxonomy" id="2249243"/>
    <lineage>
        <taxon>Eukaryota</taxon>
        <taxon>Sar</taxon>
        <taxon>Stramenopiles</taxon>
        <taxon>Ochrophyta</taxon>
        <taxon>PX clade</taxon>
        <taxon>Phaeophyceae</taxon>
    </lineage>
</organism>
<proteinExistence type="predicted"/>
<keyword evidence="2" id="KW-0934">Plastid</keyword>
<feature type="transmembrane region" description="Helical" evidence="1">
    <location>
        <begin position="27"/>
        <end position="45"/>
    </location>
</feature>
<reference evidence="2" key="1">
    <citation type="journal article" date="2021" name="Eur. J. Phycol.">
        <title>High-throughput sequencing of the kelp Alaria (Phaeophyceae) reveals epi-endobiotic associations, including a likely phaeophycean parasite.</title>
        <authorList>
            <person name="Bringloe T.T."/>
            <person name="Sauermann R."/>
            <person name="Krause-Jensen D."/>
            <person name="Olesen B."/>
            <person name="Klimova A."/>
            <person name="Klochkova T.A."/>
            <person name="Verbruggen H."/>
        </authorList>
    </citation>
    <scope>NUCLEOTIDE SEQUENCE</scope>
</reference>
<geneLocation type="plastid" evidence="2"/>
<gene>
    <name evidence="2" type="primary">atpF</name>
</gene>
<accession>A0A8E5BF62</accession>
<keyword evidence="1" id="KW-0472">Membrane</keyword>
<sequence length="176" mass="21029">MKSYLKNLLINQISGISINTDLFETNIINIILLQIILFILIQNYFSNNLLKRKQRIAENIETAQIRLLQTSMRYRESKKQLEEIDILIKDINKQLKERKEHLLRIEWFKVKSDLSKKFTALIITLDNKKVQIRNQIIKDIKIRLKESILLKMDLLLDQKDHSAIVTRKLKHLRVKK</sequence>
<protein>
    <submittedName>
        <fullName evidence="2">CF0 subunit I</fullName>
    </submittedName>
</protein>
<dbReference type="EMBL" id="MW266094">
    <property type="protein sequence ID" value="QSV12753.1"/>
    <property type="molecule type" value="Genomic_DNA"/>
</dbReference>
<dbReference type="AlphaFoldDB" id="A0A8E5BF62"/>
<evidence type="ECO:0000256" key="1">
    <source>
        <dbReference type="SAM" id="Phobius"/>
    </source>
</evidence>
<keyword evidence="1" id="KW-0812">Transmembrane</keyword>
<keyword evidence="1" id="KW-1133">Transmembrane helix</keyword>
<name>A0A8E5BF62_9PHAE</name>